<comment type="caution">
    <text evidence="1">The sequence shown here is derived from an EMBL/GenBank/DDBJ whole genome shotgun (WGS) entry which is preliminary data.</text>
</comment>
<proteinExistence type="predicted"/>
<dbReference type="EMBL" id="JAVDTR010000009">
    <property type="protein sequence ID" value="MDR6725039.1"/>
    <property type="molecule type" value="Genomic_DNA"/>
</dbReference>
<evidence type="ECO:0000313" key="1">
    <source>
        <dbReference type="EMBL" id="MDR6725039.1"/>
    </source>
</evidence>
<dbReference type="Gene3D" id="1.10.10.2830">
    <property type="match status" value="1"/>
</dbReference>
<dbReference type="AlphaFoldDB" id="A0AAP5H6U6"/>
<protein>
    <submittedName>
        <fullName evidence="1">Uncharacterized protein</fullName>
    </submittedName>
</protein>
<sequence length="80" mass="8970">MLIAENTERRGEAESDPIKKGRQGAFLKEYWKAGHGGNRSTRPMVALKDIAESIGESERTTQRLMKLNDLIPEIQSLVSD</sequence>
<name>A0AAP5H6U6_PAEAM</name>
<dbReference type="RefSeq" id="WP_310141859.1">
    <property type="nucleotide sequence ID" value="NZ_JAVDTR010000009.1"/>
</dbReference>
<evidence type="ECO:0000313" key="2">
    <source>
        <dbReference type="Proteomes" id="UP001254832"/>
    </source>
</evidence>
<gene>
    <name evidence="1" type="ORF">J2W91_003525</name>
</gene>
<reference evidence="1" key="1">
    <citation type="submission" date="2023-07" db="EMBL/GenBank/DDBJ databases">
        <title>Sorghum-associated microbial communities from plants grown in Nebraska, USA.</title>
        <authorList>
            <person name="Schachtman D."/>
        </authorList>
    </citation>
    <scope>NUCLEOTIDE SEQUENCE</scope>
    <source>
        <strain evidence="1">BE80</strain>
    </source>
</reference>
<accession>A0AAP5H6U6</accession>
<organism evidence="1 2">
    <name type="scientific">Paenibacillus amylolyticus</name>
    <dbReference type="NCBI Taxonomy" id="1451"/>
    <lineage>
        <taxon>Bacteria</taxon>
        <taxon>Bacillati</taxon>
        <taxon>Bacillota</taxon>
        <taxon>Bacilli</taxon>
        <taxon>Bacillales</taxon>
        <taxon>Paenibacillaceae</taxon>
        <taxon>Paenibacillus</taxon>
    </lineage>
</organism>
<dbReference type="Proteomes" id="UP001254832">
    <property type="component" value="Unassembled WGS sequence"/>
</dbReference>